<feature type="binding site" evidence="19">
    <location>
        <position position="222"/>
    </location>
    <ligand>
        <name>Ca(2+)</name>
        <dbReference type="ChEBI" id="CHEBI:29108"/>
        <label>3</label>
    </ligand>
</feature>
<keyword evidence="16" id="KW-1015">Disulfide bond</keyword>
<feature type="binding site" evidence="19">
    <location>
        <position position="194"/>
    </location>
    <ligand>
        <name>Zn(2+)</name>
        <dbReference type="ChEBI" id="CHEBI:29105"/>
        <label>1</label>
    </ligand>
</feature>
<dbReference type="SUPFAM" id="SSF50923">
    <property type="entry name" value="Hemopexin-like domain"/>
    <property type="match status" value="1"/>
</dbReference>
<comment type="subcellular location">
    <subcellularLocation>
        <location evidence="1">Membrane</location>
        <topology evidence="1">Single-pass type I membrane protein</topology>
    </subcellularLocation>
</comment>
<dbReference type="PANTHER" id="PTHR10201">
    <property type="entry name" value="MATRIX METALLOPROTEINASE"/>
    <property type="match status" value="1"/>
</dbReference>
<feature type="binding site" evidence="19">
    <location>
        <position position="200"/>
    </location>
    <ligand>
        <name>Ca(2+)</name>
        <dbReference type="ChEBI" id="CHEBI:29108"/>
        <label>3</label>
    </ligand>
</feature>
<evidence type="ECO:0000256" key="5">
    <source>
        <dbReference type="ARBA" id="ARBA00022692"/>
    </source>
</evidence>
<dbReference type="GO" id="GO:0030198">
    <property type="term" value="P:extracellular matrix organization"/>
    <property type="evidence" value="ECO:0007669"/>
    <property type="project" value="TreeGrafter"/>
</dbReference>
<name>A0A8C1IRT0_CYPCA</name>
<dbReference type="Gene3D" id="2.110.10.10">
    <property type="entry name" value="Hemopexin-like domain"/>
    <property type="match status" value="1"/>
</dbReference>
<evidence type="ECO:0000256" key="11">
    <source>
        <dbReference type="ARBA" id="ARBA00022837"/>
    </source>
</evidence>
<feature type="binding site" evidence="19">
    <location>
        <position position="192"/>
    </location>
    <ligand>
        <name>Zn(2+)</name>
        <dbReference type="ChEBI" id="CHEBI:29105"/>
        <label>1</label>
    </ligand>
</feature>
<dbReference type="InterPro" id="IPR018486">
    <property type="entry name" value="Hemopexin_CS"/>
</dbReference>
<feature type="modified residue" description="Phosphotyrosine; by PKDCC" evidence="20">
    <location>
        <position position="407"/>
    </location>
</feature>
<evidence type="ECO:0000256" key="4">
    <source>
        <dbReference type="ARBA" id="ARBA00022685"/>
    </source>
</evidence>
<keyword evidence="12 23" id="KW-1133">Transmembrane helix</keyword>
<accession>A0A8C1IRT0</accession>
<dbReference type="Pfam" id="PF00045">
    <property type="entry name" value="Hemopexin"/>
    <property type="match status" value="4"/>
</dbReference>
<keyword evidence="10 18" id="KW-0862">Zinc</keyword>
<dbReference type="GO" id="GO:0030574">
    <property type="term" value="P:collagen catabolic process"/>
    <property type="evidence" value="ECO:0007669"/>
    <property type="project" value="TreeGrafter"/>
</dbReference>
<dbReference type="InterPro" id="IPR024079">
    <property type="entry name" value="MetalloPept_cat_dom_sf"/>
</dbReference>
<dbReference type="SMART" id="SM00235">
    <property type="entry name" value="ZnMc"/>
    <property type="match status" value="1"/>
</dbReference>
<dbReference type="InterPro" id="IPR000585">
    <property type="entry name" value="Hemopexin-like_dom"/>
</dbReference>
<feature type="repeat" description="Hemopexin" evidence="21">
    <location>
        <begin position="373"/>
        <end position="418"/>
    </location>
</feature>
<evidence type="ECO:0000256" key="9">
    <source>
        <dbReference type="ARBA" id="ARBA00022801"/>
    </source>
</evidence>
<feature type="binding site" evidence="18">
    <location>
        <position position="255"/>
    </location>
    <ligand>
        <name>Zn(2+)</name>
        <dbReference type="ChEBI" id="CHEBI:29105"/>
        <label>2</label>
        <note>catalytic</note>
    </ligand>
</feature>
<keyword evidence="3" id="KW-0645">Protease</keyword>
<dbReference type="Pfam" id="PF11857">
    <property type="entry name" value="DUF3377"/>
    <property type="match status" value="1"/>
</dbReference>
<feature type="binding site" evidence="19">
    <location>
        <position position="263"/>
    </location>
    <ligand>
        <name>Zn(2+)</name>
        <dbReference type="ChEBI" id="CHEBI:29105"/>
        <label>2</label>
        <note>catalytic</note>
    </ligand>
</feature>
<dbReference type="PROSITE" id="PS00024">
    <property type="entry name" value="HEMOPEXIN"/>
    <property type="match status" value="1"/>
</dbReference>
<evidence type="ECO:0000256" key="18">
    <source>
        <dbReference type="PIRSR" id="PIRSR001191-2"/>
    </source>
</evidence>
<protein>
    <submittedName>
        <fullName evidence="26">Matrix metallopeptidase 15a</fullName>
    </submittedName>
</protein>
<dbReference type="Pfam" id="PF01471">
    <property type="entry name" value="PG_binding_1"/>
    <property type="match status" value="1"/>
</dbReference>
<dbReference type="SMART" id="SM00120">
    <property type="entry name" value="HX"/>
    <property type="match status" value="4"/>
</dbReference>
<evidence type="ECO:0000256" key="12">
    <source>
        <dbReference type="ARBA" id="ARBA00022989"/>
    </source>
</evidence>
<dbReference type="GO" id="GO:0008270">
    <property type="term" value="F:zinc ion binding"/>
    <property type="evidence" value="ECO:0007669"/>
    <property type="project" value="InterPro"/>
</dbReference>
<dbReference type="InterPro" id="IPR018487">
    <property type="entry name" value="Hemopexin-like_repeat"/>
</dbReference>
<dbReference type="FunFam" id="3.40.390.10:FF:000005">
    <property type="entry name" value="Matrix metallopeptidase 16"/>
    <property type="match status" value="1"/>
</dbReference>
<dbReference type="GO" id="GO:0031012">
    <property type="term" value="C:extracellular matrix"/>
    <property type="evidence" value="ECO:0007669"/>
    <property type="project" value="InterPro"/>
</dbReference>
<evidence type="ECO:0000256" key="10">
    <source>
        <dbReference type="ARBA" id="ARBA00022833"/>
    </source>
</evidence>
<feature type="binding site" evidence="19">
    <location>
        <position position="225"/>
    </location>
    <ligand>
        <name>Ca(2+)</name>
        <dbReference type="ChEBI" id="CHEBI:29108"/>
        <label>3</label>
    </ligand>
</feature>
<feature type="binding site" evidence="18">
    <location>
        <position position="249"/>
    </location>
    <ligand>
        <name>Zn(2+)</name>
        <dbReference type="ChEBI" id="CHEBI:29105"/>
        <label>2</label>
        <note>catalytic</note>
    </ligand>
</feature>
<dbReference type="PANTHER" id="PTHR10201:SF25">
    <property type="entry name" value="MATRIX METALLOPROTEINASE-15"/>
    <property type="match status" value="1"/>
</dbReference>
<evidence type="ECO:0000256" key="7">
    <source>
        <dbReference type="ARBA" id="ARBA00022729"/>
    </source>
</evidence>
<feature type="transmembrane region" description="Helical" evidence="23">
    <location>
        <begin position="541"/>
        <end position="565"/>
    </location>
</feature>
<evidence type="ECO:0000256" key="17">
    <source>
        <dbReference type="PIRSR" id="PIRSR001191-1"/>
    </source>
</evidence>
<dbReference type="InterPro" id="IPR021805">
    <property type="entry name" value="Pept_M10A_metallopeptidase_C"/>
</dbReference>
<evidence type="ECO:0000256" key="1">
    <source>
        <dbReference type="ARBA" id="ARBA00004479"/>
    </source>
</evidence>
<evidence type="ECO:0000256" key="19">
    <source>
        <dbReference type="PIRSR" id="PIRSR621190-2"/>
    </source>
</evidence>
<evidence type="ECO:0000256" key="2">
    <source>
        <dbReference type="ARBA" id="ARBA00010370"/>
    </source>
</evidence>
<keyword evidence="8" id="KW-0677">Repeat</keyword>
<dbReference type="GO" id="GO:0004222">
    <property type="term" value="F:metalloendopeptidase activity"/>
    <property type="evidence" value="ECO:0007669"/>
    <property type="project" value="InterPro"/>
</dbReference>
<keyword evidence="15" id="KW-0865">Zymogen</keyword>
<feature type="signal peptide" evidence="24">
    <location>
        <begin position="1"/>
        <end position="35"/>
    </location>
</feature>
<feature type="binding site" evidence="19">
    <location>
        <position position="220"/>
    </location>
    <ligand>
        <name>Zn(2+)</name>
        <dbReference type="ChEBI" id="CHEBI:29105"/>
        <label>1</label>
    </ligand>
</feature>
<feature type="binding site" evidence="19">
    <location>
        <position position="207"/>
    </location>
    <ligand>
        <name>Zn(2+)</name>
        <dbReference type="ChEBI" id="CHEBI:29105"/>
        <label>1</label>
    </ligand>
</feature>
<keyword evidence="4" id="KW-0165">Cleavage on pair of basic residues</keyword>
<dbReference type="GO" id="GO:0006508">
    <property type="term" value="P:proteolysis"/>
    <property type="evidence" value="ECO:0007669"/>
    <property type="project" value="UniProtKB-KW"/>
</dbReference>
<dbReference type="FunFam" id="2.110.10.10:FF:000001">
    <property type="entry name" value="Matrix metallopeptidase 24"/>
    <property type="match status" value="1"/>
</dbReference>
<dbReference type="InterPro" id="IPR002477">
    <property type="entry name" value="Peptidoglycan-bd-like"/>
</dbReference>
<dbReference type="Gene3D" id="3.40.390.10">
    <property type="entry name" value="Collagenase (Catalytic Domain)"/>
    <property type="match status" value="1"/>
</dbReference>
<dbReference type="InterPro" id="IPR033739">
    <property type="entry name" value="M10A_MMP"/>
</dbReference>
<dbReference type="SUPFAM" id="SSF47090">
    <property type="entry name" value="PGBD-like"/>
    <property type="match status" value="1"/>
</dbReference>
<keyword evidence="14 23" id="KW-0472">Membrane</keyword>
<feature type="active site" evidence="17">
    <location>
        <position position="246"/>
    </location>
</feature>
<dbReference type="InterPro" id="IPR021190">
    <property type="entry name" value="Pept_M10A"/>
</dbReference>
<feature type="region of interest" description="Disordered" evidence="22">
    <location>
        <begin position="304"/>
        <end position="325"/>
    </location>
</feature>
<feature type="binding site" evidence="19">
    <location>
        <position position="377"/>
    </location>
    <ligand>
        <name>Ca(2+)</name>
        <dbReference type="ChEBI" id="CHEBI:29108"/>
        <label>4</label>
    </ligand>
</feature>
<feature type="repeat" description="Hemopexin" evidence="21">
    <location>
        <begin position="468"/>
        <end position="515"/>
    </location>
</feature>
<keyword evidence="27" id="KW-1185">Reference proteome</keyword>
<evidence type="ECO:0000256" key="16">
    <source>
        <dbReference type="ARBA" id="ARBA00023157"/>
    </source>
</evidence>
<keyword evidence="6 18" id="KW-0479">Metal-binding</keyword>
<dbReference type="Ensembl" id="ENSCCRT00010023746.1">
    <property type="protein sequence ID" value="ENSCCRP00010021703.1"/>
    <property type="gene ID" value="ENSCCRG00010009340.1"/>
</dbReference>
<feature type="binding site" evidence="18">
    <location>
        <position position="245"/>
    </location>
    <ligand>
        <name>Zn(2+)</name>
        <dbReference type="ChEBI" id="CHEBI:29105"/>
        <label>2</label>
        <note>catalytic</note>
    </ligand>
</feature>
<dbReference type="GO" id="GO:0016020">
    <property type="term" value="C:membrane"/>
    <property type="evidence" value="ECO:0007669"/>
    <property type="project" value="UniProtKB-SubCell"/>
</dbReference>
<feature type="binding site" evidence="19">
    <location>
        <position position="425"/>
    </location>
    <ligand>
        <name>Ca(2+)</name>
        <dbReference type="ChEBI" id="CHEBI:29108"/>
        <label>5</label>
    </ligand>
</feature>
<dbReference type="GO" id="GO:0005615">
    <property type="term" value="C:extracellular space"/>
    <property type="evidence" value="ECO:0007669"/>
    <property type="project" value="TreeGrafter"/>
</dbReference>
<dbReference type="PRINTS" id="PR00138">
    <property type="entry name" value="MATRIXIN"/>
</dbReference>
<dbReference type="InterPro" id="IPR001818">
    <property type="entry name" value="Pept_M10_metallopeptidase"/>
</dbReference>
<keyword evidence="11 19" id="KW-0106">Calcium</keyword>
<reference evidence="26" key="2">
    <citation type="submission" date="2025-09" db="UniProtKB">
        <authorList>
            <consortium name="Ensembl"/>
        </authorList>
    </citation>
    <scope>IDENTIFICATION</scope>
</reference>
<comment type="cofactor">
    <cofactor evidence="19">
        <name>Zn(2+)</name>
        <dbReference type="ChEBI" id="CHEBI:29105"/>
    </cofactor>
    <text evidence="19">Binds 2 Zn(2+) ions per subunit.</text>
</comment>
<evidence type="ECO:0000259" key="25">
    <source>
        <dbReference type="SMART" id="SM00235"/>
    </source>
</evidence>
<feature type="chain" id="PRO_5034058917" evidence="24">
    <location>
        <begin position="36"/>
        <end position="588"/>
    </location>
</feature>
<keyword evidence="9" id="KW-0378">Hydrolase</keyword>
<dbReference type="InterPro" id="IPR036365">
    <property type="entry name" value="PGBD-like_sf"/>
</dbReference>
<proteinExistence type="inferred from homology"/>
<feature type="binding site" evidence="19">
    <location>
        <position position="332"/>
    </location>
    <ligand>
        <name>Ca(2+)</name>
        <dbReference type="ChEBI" id="CHEBI:29108"/>
        <label>4</label>
    </ligand>
</feature>
<dbReference type="InterPro" id="IPR036375">
    <property type="entry name" value="Hemopexin-like_dom_sf"/>
</dbReference>
<feature type="binding site" evidence="19">
    <location>
        <position position="199"/>
    </location>
    <ligand>
        <name>Ca(2+)</name>
        <dbReference type="ChEBI" id="CHEBI:29108"/>
        <label>3</label>
    </ligand>
</feature>
<evidence type="ECO:0000256" key="3">
    <source>
        <dbReference type="ARBA" id="ARBA00022670"/>
    </source>
</evidence>
<evidence type="ECO:0000256" key="13">
    <source>
        <dbReference type="ARBA" id="ARBA00023049"/>
    </source>
</evidence>
<keyword evidence="13" id="KW-0482">Metalloprotease</keyword>
<dbReference type="InterPro" id="IPR006026">
    <property type="entry name" value="Peptidase_Metallo"/>
</dbReference>
<dbReference type="CDD" id="cd00094">
    <property type="entry name" value="HX"/>
    <property type="match status" value="1"/>
</dbReference>
<feature type="domain" description="Peptidase metallopeptidase" evidence="25">
    <location>
        <begin position="122"/>
        <end position="291"/>
    </location>
</feature>
<evidence type="ECO:0000256" key="6">
    <source>
        <dbReference type="ARBA" id="ARBA00022723"/>
    </source>
</evidence>
<dbReference type="PROSITE" id="PS51642">
    <property type="entry name" value="HEMOPEXIN_2"/>
    <property type="match status" value="4"/>
</dbReference>
<feature type="binding site" evidence="19">
    <location>
        <position position="216"/>
    </location>
    <ligand>
        <name>Ca(2+)</name>
        <dbReference type="ChEBI" id="CHEBI:29108"/>
        <label>2</label>
    </ligand>
</feature>
<evidence type="ECO:0000256" key="14">
    <source>
        <dbReference type="ARBA" id="ARBA00023136"/>
    </source>
</evidence>
<feature type="repeat" description="Hemopexin" evidence="21">
    <location>
        <begin position="324"/>
        <end position="372"/>
    </location>
</feature>
<organism evidence="26 27">
    <name type="scientific">Cyprinus carpio</name>
    <name type="common">Common carp</name>
    <dbReference type="NCBI Taxonomy" id="7962"/>
    <lineage>
        <taxon>Eukaryota</taxon>
        <taxon>Metazoa</taxon>
        <taxon>Chordata</taxon>
        <taxon>Craniata</taxon>
        <taxon>Vertebrata</taxon>
        <taxon>Euteleostomi</taxon>
        <taxon>Actinopterygii</taxon>
        <taxon>Neopterygii</taxon>
        <taxon>Teleostei</taxon>
        <taxon>Ostariophysi</taxon>
        <taxon>Cypriniformes</taxon>
        <taxon>Cyprinidae</taxon>
        <taxon>Cyprininae</taxon>
        <taxon>Cyprinus</taxon>
    </lineage>
</organism>
<evidence type="ECO:0000256" key="20">
    <source>
        <dbReference type="PIRSR" id="PIRSR621190-4"/>
    </source>
</evidence>
<keyword evidence="7 24" id="KW-0732">Signal</keyword>
<keyword evidence="5 23" id="KW-0812">Transmembrane</keyword>
<feature type="binding site" evidence="19">
    <location>
        <position position="218"/>
    </location>
    <ligand>
        <name>Ca(2+)</name>
        <dbReference type="ChEBI" id="CHEBI:29108"/>
        <label>2</label>
    </ligand>
</feature>
<comment type="similarity">
    <text evidence="2">Belongs to the peptidase M10A family.</text>
</comment>
<comment type="cofactor">
    <cofactor evidence="19">
        <name>Ca(2+)</name>
        <dbReference type="ChEBI" id="CHEBI:29108"/>
    </cofactor>
    <text evidence="19">Can bind about 5 Ca(2+) ions per subunit.</text>
</comment>
<dbReference type="Pfam" id="PF00413">
    <property type="entry name" value="Peptidase_M10"/>
    <property type="match status" value="1"/>
</dbReference>
<dbReference type="PIRSF" id="PIRSF001191">
    <property type="entry name" value="Peptidase_M10A_matrix"/>
    <property type="match status" value="1"/>
</dbReference>
<evidence type="ECO:0000256" key="23">
    <source>
        <dbReference type="SAM" id="Phobius"/>
    </source>
</evidence>
<evidence type="ECO:0000256" key="15">
    <source>
        <dbReference type="ARBA" id="ARBA00023145"/>
    </source>
</evidence>
<reference evidence="26" key="1">
    <citation type="submission" date="2025-08" db="UniProtKB">
        <authorList>
            <consortium name="Ensembl"/>
        </authorList>
    </citation>
    <scope>IDENTIFICATION</scope>
</reference>
<feature type="binding site" evidence="19">
    <location>
        <position position="182"/>
    </location>
    <ligand>
        <name>Ca(2+)</name>
        <dbReference type="ChEBI" id="CHEBI:29108"/>
        <label>2</label>
    </ligand>
</feature>
<feature type="repeat" description="Hemopexin" evidence="21">
    <location>
        <begin position="419"/>
        <end position="467"/>
    </location>
</feature>
<feature type="binding site" evidence="19">
    <location>
        <position position="379"/>
    </location>
    <ligand>
        <name>Ca(2+)</name>
        <dbReference type="ChEBI" id="CHEBI:29108"/>
        <label>5</label>
    </ligand>
</feature>
<dbReference type="Proteomes" id="UP000694427">
    <property type="component" value="Unplaced"/>
</dbReference>
<evidence type="ECO:0000256" key="24">
    <source>
        <dbReference type="SAM" id="SignalP"/>
    </source>
</evidence>
<evidence type="ECO:0000313" key="27">
    <source>
        <dbReference type="Proteomes" id="UP000694427"/>
    </source>
</evidence>
<feature type="binding site" description="in inhibited form" evidence="19">
    <location>
        <position position="100"/>
    </location>
    <ligand>
        <name>Zn(2+)</name>
        <dbReference type="ChEBI" id="CHEBI:29105"/>
        <label>2</label>
        <note>catalytic</note>
    </ligand>
</feature>
<dbReference type="AlphaFoldDB" id="A0A8C1IRT0"/>
<evidence type="ECO:0000256" key="21">
    <source>
        <dbReference type="PROSITE-ProRule" id="PRU01011"/>
    </source>
</evidence>
<evidence type="ECO:0000256" key="8">
    <source>
        <dbReference type="ARBA" id="ARBA00022737"/>
    </source>
</evidence>
<gene>
    <name evidence="26" type="primary">LOC122134366</name>
</gene>
<sequence length="588" mass="67934">GSGEMSARRSRSHRSLRPVTMFFILLFVNIAETTAEEDAFNAESWLRMYGYLSQASRQMSTMHSAQILSSAIKDMQRFYGLEVTGHMDLATLNAMKRPRCGVPDRFEESTEGGTRRKRYALTGHKWDQDKLTYSIQNHSPKVGQEQTYEAIRKAFQVWEKVTPLRFEEVPYHEIKNGSEGPDIILLFASGYHGDMSLFDGEGGSLAHAFFPGPGMGGDTHFDIDEPWTLNQRESSGVDLFLVAVHELGHALGLEHSNNPSAIMAPFYQWMDTDSFTLTEDDINGIHQIYGKASLWPTKPWVPPVHPTRRSHRPQPTARSDQDAPDICEGNFDTVTMLRGEMFVFKGRWFWRVRRNRVLDNYPMPISFFWMGLPEDIDAAYERHDGKFVFFKGSKYWLFREADVEPGYPQDLFRYGQGMPNKVDTAVWWEPSGYTYFFRGDRYWRFSEESRAVDKDYPKPVSVWGSIPGSLKGAFISDDGAYTYFYKDTKYWRFDNKRMKVDAGYPRSILNDFMGCRVHFDAETDKKEEDVILRVKETDEHIMTLILVTVPLVLVLCILGVIYIIITTLQRKETPKVLVHCKRSLQQWV</sequence>
<evidence type="ECO:0000313" key="26">
    <source>
        <dbReference type="Ensembl" id="ENSCCRP00010021703.1"/>
    </source>
</evidence>
<feature type="binding site" evidence="19">
    <location>
        <position position="225"/>
    </location>
    <ligand>
        <name>Ca(2+)</name>
        <dbReference type="ChEBI" id="CHEBI:29108"/>
        <label>1</label>
    </ligand>
</feature>
<evidence type="ECO:0000256" key="22">
    <source>
        <dbReference type="SAM" id="MobiDB-lite"/>
    </source>
</evidence>
<dbReference type="SUPFAM" id="SSF55486">
    <property type="entry name" value="Metalloproteases ('zincins'), catalytic domain"/>
    <property type="match status" value="1"/>
</dbReference>
<dbReference type="CDD" id="cd04278">
    <property type="entry name" value="ZnMc_MMP"/>
    <property type="match status" value="1"/>
</dbReference>